<protein>
    <submittedName>
        <fullName evidence="6">FAD dependent oxidoreductase</fullName>
    </submittedName>
</protein>
<dbReference type="AlphaFoldDB" id="A0A212ITX0"/>
<dbReference type="GO" id="GO:0016491">
    <property type="term" value="F:oxidoreductase activity"/>
    <property type="evidence" value="ECO:0007669"/>
    <property type="project" value="UniProtKB-KW"/>
</dbReference>
<evidence type="ECO:0000256" key="2">
    <source>
        <dbReference type="ARBA" id="ARBA00022723"/>
    </source>
</evidence>
<name>A0A212ITX0_9FIRM</name>
<proteinExistence type="predicted"/>
<evidence type="ECO:0000256" key="4">
    <source>
        <dbReference type="ARBA" id="ARBA00023004"/>
    </source>
</evidence>
<keyword evidence="3" id="KW-0560">Oxidoreductase</keyword>
<keyword evidence="5" id="KW-0411">Iron-sulfur</keyword>
<keyword evidence="4" id="KW-0408">Iron</keyword>
<evidence type="ECO:0000256" key="5">
    <source>
        <dbReference type="ARBA" id="ARBA00023014"/>
    </source>
</evidence>
<keyword evidence="2" id="KW-0479">Metal-binding</keyword>
<dbReference type="SUPFAM" id="SSF51905">
    <property type="entry name" value="FAD/NAD(P)-binding domain"/>
    <property type="match status" value="1"/>
</dbReference>
<evidence type="ECO:0000313" key="6">
    <source>
        <dbReference type="EMBL" id="SBV90642.1"/>
    </source>
</evidence>
<dbReference type="Gene3D" id="3.50.50.60">
    <property type="entry name" value="FAD/NAD(P)-binding domain"/>
    <property type="match status" value="1"/>
</dbReference>
<dbReference type="Pfam" id="PF12831">
    <property type="entry name" value="FAD_oxidored"/>
    <property type="match status" value="1"/>
</dbReference>
<keyword evidence="1" id="KW-0004">4Fe-4S</keyword>
<dbReference type="GO" id="GO:0051539">
    <property type="term" value="F:4 iron, 4 sulfur cluster binding"/>
    <property type="evidence" value="ECO:0007669"/>
    <property type="project" value="UniProtKB-KW"/>
</dbReference>
<accession>A0A212ITX0</accession>
<dbReference type="InterPro" id="IPR039650">
    <property type="entry name" value="HdrA-like"/>
</dbReference>
<sequence>MVQKKHGQVVVVGGGPAGVCAAVAAARGGARTVLLQSRAVLGGNSSSEIRVWTRGATGAGNLFAEEMGVWGDFKMRNLYTNPDGNPVLWDEVLLDLVLKEPLLELCLNTYVDRVELENGRVAAVFGRNLLGDGYYRITGDIFIDCTGDGTLGVAAGVPFHLGKESQSEYGESLAPVEAEAATQGSTLLFYVKKADHKVNFIPPDYAYDMEYVESILNNGARIVSEDYGGSDYWWVEYGGHLNGALDEMQEVTLRLKKLIMGIWNYIKNSGKFNADNHTLEWVGNYPGKRETRRMITDYVLRQGDVETPHVFYDGAFYGGWYIDFHPSDGVKSMEDSCIQIPVSPYQVPLRTLYNSTVPNLLFAGRNIGTTHVAFASTRIMNTCALSGQAAGQLAAWCAKAGVGTDRIDEAAAAEVQLGLHRNDAFFPGTLVKDGKDLAPSAALTVSGTFGGTCGKPAGELLLLKDRFFTFPVRAGQDRAEALFNAPVAAALKGAWYTSPLPSRLLPGSPMGDVELTVAAGEHWAALPLPQIDAECFLTFVCGEDSTISLRTEAEQRTGFLCGRRDGTDYAYPCVRGDYDLLYGPATLTSGYNRPYGAPNVWISDHLPAVVELTWAQTQDIGQITLTFDPDLSKEIPSSHADKWADSHLFTPRPGMPPELVRAFTLELKGEDGQWRAIHTEKENWRRRYPIVPERPMAATALRLTVTATYGSPHARVFEIVVTPNLA</sequence>
<reference evidence="6" key="1">
    <citation type="submission" date="2016-04" db="EMBL/GenBank/DDBJ databases">
        <authorList>
            <person name="Evans L.H."/>
            <person name="Alamgir A."/>
            <person name="Owens N."/>
            <person name="Weber N.D."/>
            <person name="Virtaneva K."/>
            <person name="Barbian K."/>
            <person name="Babar A."/>
            <person name="Rosenke K."/>
        </authorList>
    </citation>
    <scope>NUCLEOTIDE SEQUENCE</scope>
    <source>
        <strain evidence="6">86</strain>
    </source>
</reference>
<dbReference type="PANTHER" id="PTHR43498">
    <property type="entry name" value="FERREDOXIN:COB-COM HETERODISULFIDE REDUCTASE SUBUNIT A"/>
    <property type="match status" value="1"/>
</dbReference>
<evidence type="ECO:0000256" key="3">
    <source>
        <dbReference type="ARBA" id="ARBA00023002"/>
    </source>
</evidence>
<dbReference type="GO" id="GO:0046872">
    <property type="term" value="F:metal ion binding"/>
    <property type="evidence" value="ECO:0007669"/>
    <property type="project" value="UniProtKB-KW"/>
</dbReference>
<organism evidence="6">
    <name type="scientific">uncultured Eubacteriales bacterium</name>
    <dbReference type="NCBI Taxonomy" id="172733"/>
    <lineage>
        <taxon>Bacteria</taxon>
        <taxon>Bacillati</taxon>
        <taxon>Bacillota</taxon>
        <taxon>Clostridia</taxon>
        <taxon>Eubacteriales</taxon>
        <taxon>environmental samples</taxon>
    </lineage>
</organism>
<dbReference type="EMBL" id="FLUN01000001">
    <property type="protein sequence ID" value="SBV90642.1"/>
    <property type="molecule type" value="Genomic_DNA"/>
</dbReference>
<dbReference type="InterPro" id="IPR036188">
    <property type="entry name" value="FAD/NAD-bd_sf"/>
</dbReference>
<evidence type="ECO:0000256" key="1">
    <source>
        <dbReference type="ARBA" id="ARBA00022485"/>
    </source>
</evidence>
<dbReference type="PANTHER" id="PTHR43498:SF1">
    <property type="entry name" value="COB--COM HETERODISULFIDE REDUCTASE IRON-SULFUR SUBUNIT A"/>
    <property type="match status" value="1"/>
</dbReference>
<gene>
    <name evidence="6" type="ORF">KL86CLO1_10012</name>
</gene>